<evidence type="ECO:0000256" key="15">
    <source>
        <dbReference type="ARBA" id="ARBA00022960"/>
    </source>
</evidence>
<keyword evidence="16" id="KW-0735">Signal-anchor</keyword>
<accession>A0ABY5Y165</accession>
<dbReference type="InterPro" id="IPR031376">
    <property type="entry name" value="PCB_OB"/>
</dbReference>
<keyword evidence="7" id="KW-1003">Cell membrane</keyword>
<keyword evidence="10" id="KW-0645">Protease</keyword>
<evidence type="ECO:0000256" key="23">
    <source>
        <dbReference type="ARBA" id="ARBA00034000"/>
    </source>
</evidence>
<organism evidence="31 32">
    <name type="scientific">Taurinivorans muris</name>
    <dbReference type="NCBI Taxonomy" id="2787751"/>
    <lineage>
        <taxon>Bacteria</taxon>
        <taxon>Pseudomonadati</taxon>
        <taxon>Thermodesulfobacteriota</taxon>
        <taxon>Desulfovibrionia</taxon>
        <taxon>Desulfovibrionales</taxon>
        <taxon>Desulfovibrionaceae</taxon>
        <taxon>Taurinivorans</taxon>
    </lineage>
</organism>
<dbReference type="Proteomes" id="UP001058120">
    <property type="component" value="Chromosome"/>
</dbReference>
<dbReference type="SUPFAM" id="SSF56601">
    <property type="entry name" value="beta-lactamase/transpeptidase-like"/>
    <property type="match status" value="1"/>
</dbReference>
<evidence type="ECO:0000256" key="11">
    <source>
        <dbReference type="ARBA" id="ARBA00022676"/>
    </source>
</evidence>
<dbReference type="Gene3D" id="2.40.50.140">
    <property type="entry name" value="Nucleic acid-binding proteins"/>
    <property type="match status" value="1"/>
</dbReference>
<dbReference type="Gene3D" id="1.10.3810.10">
    <property type="entry name" value="Biosynthetic peptidoglycan transglycosylase-like"/>
    <property type="match status" value="1"/>
</dbReference>
<evidence type="ECO:0000256" key="1">
    <source>
        <dbReference type="ARBA" id="ARBA00004249"/>
    </source>
</evidence>
<name>A0ABY5Y165_9BACT</name>
<feature type="domain" description="Glycosyl transferase family 51" evidence="29">
    <location>
        <begin position="80"/>
        <end position="254"/>
    </location>
</feature>
<evidence type="ECO:0000256" key="24">
    <source>
        <dbReference type="ARBA" id="ARBA00044770"/>
    </source>
</evidence>
<evidence type="ECO:0000256" key="26">
    <source>
        <dbReference type="SAM" id="MobiDB-lite"/>
    </source>
</evidence>
<evidence type="ECO:0000313" key="32">
    <source>
        <dbReference type="Proteomes" id="UP001058120"/>
    </source>
</evidence>
<keyword evidence="22" id="KW-0961">Cell wall biogenesis/degradation</keyword>
<keyword evidence="20" id="KW-0046">Antibiotic resistance</keyword>
<evidence type="ECO:0000256" key="25">
    <source>
        <dbReference type="ARBA" id="ARBA00049902"/>
    </source>
</evidence>
<evidence type="ECO:0000259" key="29">
    <source>
        <dbReference type="Pfam" id="PF00912"/>
    </source>
</evidence>
<evidence type="ECO:0000256" key="9">
    <source>
        <dbReference type="ARBA" id="ARBA00022645"/>
    </source>
</evidence>
<feature type="transmembrane region" description="Helical" evidence="27">
    <location>
        <begin position="28"/>
        <end position="51"/>
    </location>
</feature>
<keyword evidence="14" id="KW-0378">Hydrolase</keyword>
<dbReference type="RefSeq" id="WP_334315524.1">
    <property type="nucleotide sequence ID" value="NZ_CP065938.1"/>
</dbReference>
<keyword evidence="11" id="KW-0328">Glycosyltransferase</keyword>
<evidence type="ECO:0000256" key="17">
    <source>
        <dbReference type="ARBA" id="ARBA00022984"/>
    </source>
</evidence>
<evidence type="ECO:0000256" key="8">
    <source>
        <dbReference type="ARBA" id="ARBA00022519"/>
    </source>
</evidence>
<comment type="similarity">
    <text evidence="4">In the N-terminal section; belongs to the glycosyltransferase 51 family.</text>
</comment>
<keyword evidence="9" id="KW-0121">Carboxypeptidase</keyword>
<sequence length="835" mass="93137">MSSEINLEMGNSDNKQNPEKAPEKKHTVLKFLFVFCVLGALVACVAGYGLYRWAVNDLPSFSKIADYKPAQVTTVLARDGSLIGQLYREKRYVIGMSEMSPHLPHAFLAVEDSEFYDHPGVNIAAIFRAFIANMKSGNISQGGSTITQQIVKRLMLTPEKSYERKLKEAILAYRLEKQLSKDDILTIYLNQIFLGSNAYGVEAAARTYFGKHASELSIAECAMIAGLPQSPSTHNPYRHPEAAKKRQEHVLRRMRDLGWITDEEFEQAFYEKLEFSSMPSFMGREGGWYLEEVRRQLIDLFTEEFSAELGFDIGVYGEDIVYEQGLTVHTSMEPVQQILADKAFRRGLEEAAKRQGYEGAIAQVSINDVSAFFEENPFDIDKFKQGEWQKAVVLETEKAGAAVRLGEYEGFLSVNTMGWARKPHKAYNGRFTANAVKDAREVLNKGDVVWVSLNLPVQKELDKLKKNNPQNLALEEAELVAEKVLPVALQQYPRVQGAMIALEPRTGDVVAMVGGYEFSYDGDQFNRATQAKRQPGSAFKPFVYSAALDAGFTAGSMTLDAPIMIIDTFANNVWRPQNFGGKFDGPLRFNRALARSRNLSTIRIAQEIGMDTVLERARQMKLAREYPLPTLAVSLGAIEVLPIDVVCSYSAFANLGKRPNPRFIQKIVGPFGNTLYETEPELEEVITPQNAYIMSQLLEGVIQYGTATALKEIDRPLAGKTGTTNNEVDAWFVGLTPELVTAAYVGFDQIEPMGRGETGTGAALPIYKYFAEEVFQYYPPTDFEQPENIYFRTVDGISLPFVVGTTPETGINAVQPDNVTESDSAEELLMQGFDM</sequence>
<feature type="region of interest" description="Disordered" evidence="26">
    <location>
        <begin position="1"/>
        <end position="21"/>
    </location>
</feature>
<evidence type="ECO:0000256" key="18">
    <source>
        <dbReference type="ARBA" id="ARBA00022989"/>
    </source>
</evidence>
<dbReference type="InterPro" id="IPR050396">
    <property type="entry name" value="Glycosyltr_51/Transpeptidase"/>
</dbReference>
<comment type="pathway">
    <text evidence="2">Cell wall biogenesis; peptidoglycan biosynthesis.</text>
</comment>
<dbReference type="SUPFAM" id="SSF50249">
    <property type="entry name" value="Nucleic acid-binding proteins"/>
    <property type="match status" value="1"/>
</dbReference>
<evidence type="ECO:0000259" key="30">
    <source>
        <dbReference type="Pfam" id="PF17092"/>
    </source>
</evidence>
<gene>
    <name evidence="31" type="ORF">JBF11_00960</name>
</gene>
<dbReference type="InterPro" id="IPR023346">
    <property type="entry name" value="Lysozyme-like_dom_sf"/>
</dbReference>
<reference evidence="31" key="1">
    <citation type="submission" date="2020-12" db="EMBL/GenBank/DDBJ databases">
        <title>Taurinivorans muris gen. nov., sp. nov., fundamental and realized metabolic niche of a ubiquitous sulfidogenic bacterium in the murine intestine.</title>
        <authorList>
            <person name="Ye H."/>
            <person name="Hanson B.T."/>
            <person name="Loy A."/>
        </authorList>
    </citation>
    <scope>NUCLEOTIDE SEQUENCE</scope>
    <source>
        <strain evidence="31">LT0009</strain>
    </source>
</reference>
<evidence type="ECO:0000256" key="21">
    <source>
        <dbReference type="ARBA" id="ARBA00023268"/>
    </source>
</evidence>
<evidence type="ECO:0000256" key="27">
    <source>
        <dbReference type="SAM" id="Phobius"/>
    </source>
</evidence>
<evidence type="ECO:0000256" key="6">
    <source>
        <dbReference type="ARBA" id="ARBA00018638"/>
    </source>
</evidence>
<evidence type="ECO:0000256" key="19">
    <source>
        <dbReference type="ARBA" id="ARBA00023136"/>
    </source>
</evidence>
<dbReference type="InterPro" id="IPR012340">
    <property type="entry name" value="NA-bd_OB-fold"/>
</dbReference>
<dbReference type="InterPro" id="IPR036950">
    <property type="entry name" value="PBP_transglycosylase"/>
</dbReference>
<evidence type="ECO:0000256" key="16">
    <source>
        <dbReference type="ARBA" id="ARBA00022968"/>
    </source>
</evidence>
<dbReference type="InterPro" id="IPR012338">
    <property type="entry name" value="Beta-lactam/transpept-like"/>
</dbReference>
<keyword evidence="17" id="KW-0573">Peptidoglycan synthesis</keyword>
<dbReference type="Pfam" id="PF00912">
    <property type="entry name" value="Transgly"/>
    <property type="match status" value="1"/>
</dbReference>
<proteinExistence type="inferred from homology"/>
<protein>
    <recommendedName>
        <fullName evidence="6">Penicillin-binding protein 1A</fullName>
        <ecNumber evidence="24">2.4.99.28</ecNumber>
        <ecNumber evidence="5">3.4.16.4</ecNumber>
    </recommendedName>
</protein>
<dbReference type="Gene3D" id="3.40.710.10">
    <property type="entry name" value="DD-peptidase/beta-lactamase superfamily"/>
    <property type="match status" value="1"/>
</dbReference>
<keyword evidence="18 27" id="KW-1133">Transmembrane helix</keyword>
<comment type="subcellular location">
    <subcellularLocation>
        <location evidence="1">Cell inner membrane</location>
        <topology evidence="1">Single-pass type II membrane protein</topology>
    </subcellularLocation>
</comment>
<feature type="compositionally biased region" description="Polar residues" evidence="26">
    <location>
        <begin position="1"/>
        <end position="15"/>
    </location>
</feature>
<dbReference type="EC" id="3.4.16.4" evidence="5"/>
<dbReference type="Pfam" id="PF00905">
    <property type="entry name" value="Transpeptidase"/>
    <property type="match status" value="1"/>
</dbReference>
<evidence type="ECO:0000256" key="5">
    <source>
        <dbReference type="ARBA" id="ARBA00012448"/>
    </source>
</evidence>
<comment type="catalytic activity">
    <reaction evidence="25">
        <text>[GlcNAc-(1-&gt;4)-Mur2Ac(oyl-L-Ala-gamma-D-Glu-L-Lys-D-Ala-D-Ala)](n)-di-trans,octa-cis-undecaprenyl diphosphate + beta-D-GlcNAc-(1-&gt;4)-Mur2Ac(oyl-L-Ala-gamma-D-Glu-L-Lys-D-Ala-D-Ala)-di-trans,octa-cis-undecaprenyl diphosphate = [GlcNAc-(1-&gt;4)-Mur2Ac(oyl-L-Ala-gamma-D-Glu-L-Lys-D-Ala-D-Ala)](n+1)-di-trans,octa-cis-undecaprenyl diphosphate + di-trans,octa-cis-undecaprenyl diphosphate + H(+)</text>
        <dbReference type="Rhea" id="RHEA:23708"/>
        <dbReference type="Rhea" id="RHEA-COMP:9602"/>
        <dbReference type="Rhea" id="RHEA-COMP:9603"/>
        <dbReference type="ChEBI" id="CHEBI:15378"/>
        <dbReference type="ChEBI" id="CHEBI:58405"/>
        <dbReference type="ChEBI" id="CHEBI:60033"/>
        <dbReference type="ChEBI" id="CHEBI:78435"/>
        <dbReference type="EC" id="2.4.99.28"/>
    </reaction>
</comment>
<dbReference type="InterPro" id="IPR001264">
    <property type="entry name" value="Glyco_trans_51"/>
</dbReference>
<evidence type="ECO:0000256" key="4">
    <source>
        <dbReference type="ARBA" id="ARBA00007739"/>
    </source>
</evidence>
<evidence type="ECO:0000256" key="13">
    <source>
        <dbReference type="ARBA" id="ARBA00022692"/>
    </source>
</evidence>
<keyword evidence="8" id="KW-0997">Cell inner membrane</keyword>
<dbReference type="PANTHER" id="PTHR32282">
    <property type="entry name" value="BINDING PROTEIN TRANSPEPTIDASE, PUTATIVE-RELATED"/>
    <property type="match status" value="1"/>
</dbReference>
<keyword evidence="21" id="KW-0511">Multifunctional enzyme</keyword>
<dbReference type="EMBL" id="CP065938">
    <property type="protein sequence ID" value="UWX05930.1"/>
    <property type="molecule type" value="Genomic_DNA"/>
</dbReference>
<comment type="catalytic activity">
    <reaction evidence="23">
        <text>Preferential cleavage: (Ac)2-L-Lys-D-Ala-|-D-Ala. Also transpeptidation of peptidyl-alanyl moieties that are N-acyl substituents of D-alanine.</text>
        <dbReference type="EC" id="3.4.16.4"/>
    </reaction>
</comment>
<keyword evidence="13 27" id="KW-0812">Transmembrane</keyword>
<keyword evidence="19 27" id="KW-0472">Membrane</keyword>
<keyword evidence="12" id="KW-0808">Transferase</keyword>
<keyword evidence="32" id="KW-1185">Reference proteome</keyword>
<evidence type="ECO:0000256" key="14">
    <source>
        <dbReference type="ARBA" id="ARBA00022801"/>
    </source>
</evidence>
<dbReference type="SUPFAM" id="SSF53955">
    <property type="entry name" value="Lysozyme-like"/>
    <property type="match status" value="1"/>
</dbReference>
<feature type="domain" description="Penicillin-binding protein transpeptidase" evidence="28">
    <location>
        <begin position="497"/>
        <end position="738"/>
    </location>
</feature>
<evidence type="ECO:0000259" key="28">
    <source>
        <dbReference type="Pfam" id="PF00905"/>
    </source>
</evidence>
<evidence type="ECO:0000313" key="31">
    <source>
        <dbReference type="EMBL" id="UWX05930.1"/>
    </source>
</evidence>
<evidence type="ECO:0000256" key="20">
    <source>
        <dbReference type="ARBA" id="ARBA00023251"/>
    </source>
</evidence>
<evidence type="ECO:0000256" key="22">
    <source>
        <dbReference type="ARBA" id="ARBA00023316"/>
    </source>
</evidence>
<comment type="similarity">
    <text evidence="3">In the C-terminal section; belongs to the transpeptidase family.</text>
</comment>
<dbReference type="InterPro" id="IPR001460">
    <property type="entry name" value="PCN-bd_Tpept"/>
</dbReference>
<evidence type="ECO:0000256" key="7">
    <source>
        <dbReference type="ARBA" id="ARBA00022475"/>
    </source>
</evidence>
<keyword evidence="15" id="KW-0133">Cell shape</keyword>
<dbReference type="NCBIfam" id="TIGR02074">
    <property type="entry name" value="PBP_1a_fam"/>
    <property type="match status" value="1"/>
</dbReference>
<dbReference type="EC" id="2.4.99.28" evidence="24"/>
<dbReference type="PANTHER" id="PTHR32282:SF27">
    <property type="entry name" value="PENICILLIN-BINDING PROTEIN 1A"/>
    <property type="match status" value="1"/>
</dbReference>
<evidence type="ECO:0000256" key="10">
    <source>
        <dbReference type="ARBA" id="ARBA00022670"/>
    </source>
</evidence>
<evidence type="ECO:0000256" key="2">
    <source>
        <dbReference type="ARBA" id="ARBA00004752"/>
    </source>
</evidence>
<evidence type="ECO:0000256" key="12">
    <source>
        <dbReference type="ARBA" id="ARBA00022679"/>
    </source>
</evidence>
<feature type="domain" description="Penicillin-binding protein OB-like" evidence="30">
    <location>
        <begin position="357"/>
        <end position="455"/>
    </location>
</feature>
<evidence type="ECO:0000256" key="3">
    <source>
        <dbReference type="ARBA" id="ARBA00007090"/>
    </source>
</evidence>
<dbReference type="Pfam" id="PF17092">
    <property type="entry name" value="PCB_OB"/>
    <property type="match status" value="1"/>
</dbReference>